<protein>
    <submittedName>
        <fullName evidence="10">Preprotein translocase subunit SecD</fullName>
    </submittedName>
</protein>
<dbReference type="InterPro" id="IPR022646">
    <property type="entry name" value="SecD/SecF_CS"/>
</dbReference>
<sequence length="272" mass="30352">MLVVVILVGLLYALPNLYGEDPAVQITGARGSAASEQTLDQIQSALKQDNIQSKSVALENGAITARFNNTDVQLRAREAIMKALGENYVVALNLAPATPRWLSMLSAEPMKLGLDLRGGVHFLMEVDMDTALGKLQEQNADSLRSDLRTKSIPYTTVNKIANYGVEIRFRDAASRDAAISWLTSRHQDLVINSSGSDALRATMSDARLSEAREYAVQQNITILRNRVNQLGVAEPLVQRQGSDRIVVELPVFRIRHALKRFWVQRRRWNSVW</sequence>
<evidence type="ECO:0000256" key="5">
    <source>
        <dbReference type="ARBA" id="ARBA00022989"/>
    </source>
</evidence>
<evidence type="ECO:0000259" key="8">
    <source>
        <dbReference type="Pfam" id="PF13721"/>
    </source>
</evidence>
<evidence type="ECO:0000256" key="3">
    <source>
        <dbReference type="ARBA" id="ARBA00022692"/>
    </source>
</evidence>
<evidence type="ECO:0000313" key="10">
    <source>
        <dbReference type="EMBL" id="SUB18119.1"/>
    </source>
</evidence>
<dbReference type="AlphaFoldDB" id="A0A379AKJ8"/>
<keyword evidence="11" id="KW-1185">Reference proteome</keyword>
<feature type="domain" description="Protein translocase subunit SecDF P1" evidence="9">
    <location>
        <begin position="216"/>
        <end position="250"/>
    </location>
</feature>
<keyword evidence="3" id="KW-0812">Transmembrane</keyword>
<feature type="domain" description="SecD export protein N-terminal TM" evidence="8">
    <location>
        <begin position="1"/>
        <end position="92"/>
    </location>
</feature>
<evidence type="ECO:0000256" key="2">
    <source>
        <dbReference type="ARBA" id="ARBA00022475"/>
    </source>
</evidence>
<dbReference type="InterPro" id="IPR022813">
    <property type="entry name" value="SecD/SecF_arch_bac"/>
</dbReference>
<name>A0A379AKJ8_ENTAG</name>
<dbReference type="PANTHER" id="PTHR30081">
    <property type="entry name" value="PROTEIN-EXPORT MEMBRANE PROTEIN SEC"/>
    <property type="match status" value="1"/>
</dbReference>
<keyword evidence="1" id="KW-0813">Transport</keyword>
<dbReference type="Gene3D" id="3.30.70.3400">
    <property type="match status" value="1"/>
</dbReference>
<dbReference type="InterPro" id="IPR048631">
    <property type="entry name" value="SecD_1st"/>
</dbReference>
<keyword evidence="5" id="KW-1133">Transmembrane helix</keyword>
<keyword evidence="6" id="KW-0811">Translocation</keyword>
<evidence type="ECO:0000259" key="9">
    <source>
        <dbReference type="Pfam" id="PF21760"/>
    </source>
</evidence>
<dbReference type="Gene3D" id="3.30.70.3220">
    <property type="match status" value="1"/>
</dbReference>
<dbReference type="PANTHER" id="PTHR30081:SF1">
    <property type="entry name" value="PROTEIN TRANSLOCASE SUBUNIT SECD"/>
    <property type="match status" value="1"/>
</dbReference>
<evidence type="ECO:0000256" key="6">
    <source>
        <dbReference type="ARBA" id="ARBA00023010"/>
    </source>
</evidence>
<evidence type="ECO:0000256" key="7">
    <source>
        <dbReference type="ARBA" id="ARBA00023136"/>
    </source>
</evidence>
<dbReference type="InterPro" id="IPR027398">
    <property type="entry name" value="SecD-TM"/>
</dbReference>
<evidence type="ECO:0000256" key="1">
    <source>
        <dbReference type="ARBA" id="ARBA00022448"/>
    </source>
</evidence>
<dbReference type="Pfam" id="PF07549">
    <property type="entry name" value="Sec_GG"/>
    <property type="match status" value="1"/>
</dbReference>
<dbReference type="Pfam" id="PF21760">
    <property type="entry name" value="SecD_1st"/>
    <property type="match status" value="1"/>
</dbReference>
<evidence type="ECO:0000256" key="4">
    <source>
        <dbReference type="ARBA" id="ARBA00022927"/>
    </source>
</evidence>
<keyword evidence="2" id="KW-1003">Cell membrane</keyword>
<dbReference type="Proteomes" id="UP000254640">
    <property type="component" value="Unassembled WGS sequence"/>
</dbReference>
<keyword evidence="7" id="KW-0472">Membrane</keyword>
<dbReference type="GO" id="GO:0015031">
    <property type="term" value="P:protein transport"/>
    <property type="evidence" value="ECO:0007669"/>
    <property type="project" value="UniProtKB-KW"/>
</dbReference>
<dbReference type="EMBL" id="UGSO01000001">
    <property type="protein sequence ID" value="SUB18119.1"/>
    <property type="molecule type" value="Genomic_DNA"/>
</dbReference>
<dbReference type="GO" id="GO:0005886">
    <property type="term" value="C:plasma membrane"/>
    <property type="evidence" value="ECO:0007669"/>
    <property type="project" value="TreeGrafter"/>
</dbReference>
<dbReference type="Pfam" id="PF13721">
    <property type="entry name" value="SecD-TM1"/>
    <property type="match status" value="1"/>
</dbReference>
<proteinExistence type="predicted"/>
<organism evidence="10 11">
    <name type="scientific">Enterobacter agglomerans</name>
    <name type="common">Erwinia herbicola</name>
    <name type="synonym">Pantoea agglomerans</name>
    <dbReference type="NCBI Taxonomy" id="549"/>
    <lineage>
        <taxon>Bacteria</taxon>
        <taxon>Pseudomonadati</taxon>
        <taxon>Pseudomonadota</taxon>
        <taxon>Gammaproteobacteria</taxon>
        <taxon>Enterobacterales</taxon>
        <taxon>Erwiniaceae</taxon>
        <taxon>Pantoea</taxon>
        <taxon>Pantoea agglomerans group</taxon>
    </lineage>
</organism>
<gene>
    <name evidence="10" type="primary">secD_2</name>
    <name evidence="10" type="ORF">NCTC9381_04065</name>
</gene>
<keyword evidence="4" id="KW-0653">Protein transport</keyword>
<reference evidence="10 11" key="1">
    <citation type="submission" date="2018-06" db="EMBL/GenBank/DDBJ databases">
        <authorList>
            <consortium name="Pathogen Informatics"/>
            <person name="Doyle S."/>
        </authorList>
    </citation>
    <scope>NUCLEOTIDE SEQUENCE [LARGE SCALE GENOMIC DNA]</scope>
    <source>
        <strain evidence="10 11">NCTC9381</strain>
    </source>
</reference>
<evidence type="ECO:0000313" key="11">
    <source>
        <dbReference type="Proteomes" id="UP000254640"/>
    </source>
</evidence>
<accession>A0A379AKJ8</accession>